<comment type="caution">
    <text evidence="2">The sequence shown here is derived from an EMBL/GenBank/DDBJ whole genome shotgun (WGS) entry which is preliminary data.</text>
</comment>
<sequence>MQSKYSVLKSITLANCVSQLTLHITRKDRTPDAITATEPVERTRDKKRCTHQVVQQLKRLDGHGTKNFNPPGFTATESVEWAWDKKLCTHQHEKTERKKVKALKDFVQNLRHIYHLVAKPYAKIHTSSSMCFLFIVFTSTGTGRQTCH</sequence>
<dbReference type="AlphaFoldDB" id="A0A4Y2RM06"/>
<accession>A0A4Y2RM06</accession>
<keyword evidence="3" id="KW-1185">Reference proteome</keyword>
<organism evidence="2 3">
    <name type="scientific">Araneus ventricosus</name>
    <name type="common">Orbweaver spider</name>
    <name type="synonym">Epeira ventricosa</name>
    <dbReference type="NCBI Taxonomy" id="182803"/>
    <lineage>
        <taxon>Eukaryota</taxon>
        <taxon>Metazoa</taxon>
        <taxon>Ecdysozoa</taxon>
        <taxon>Arthropoda</taxon>
        <taxon>Chelicerata</taxon>
        <taxon>Arachnida</taxon>
        <taxon>Araneae</taxon>
        <taxon>Araneomorphae</taxon>
        <taxon>Entelegynae</taxon>
        <taxon>Araneoidea</taxon>
        <taxon>Araneidae</taxon>
        <taxon>Araneus</taxon>
    </lineage>
</organism>
<evidence type="ECO:0000313" key="3">
    <source>
        <dbReference type="Proteomes" id="UP000499080"/>
    </source>
</evidence>
<protein>
    <submittedName>
        <fullName evidence="2">Uncharacterized protein</fullName>
    </submittedName>
</protein>
<evidence type="ECO:0000313" key="2">
    <source>
        <dbReference type="EMBL" id="GBN76289.1"/>
    </source>
</evidence>
<proteinExistence type="predicted"/>
<gene>
    <name evidence="2" type="ORF">AVEN_68482_1</name>
    <name evidence="1" type="ORF">AVEN_99299_1</name>
</gene>
<dbReference type="Proteomes" id="UP000499080">
    <property type="component" value="Unassembled WGS sequence"/>
</dbReference>
<reference evidence="2 3" key="1">
    <citation type="journal article" date="2019" name="Sci. Rep.">
        <title>Orb-weaving spider Araneus ventricosus genome elucidates the spidroin gene catalogue.</title>
        <authorList>
            <person name="Kono N."/>
            <person name="Nakamura H."/>
            <person name="Ohtoshi R."/>
            <person name="Moran D.A.P."/>
            <person name="Shinohara A."/>
            <person name="Yoshida Y."/>
            <person name="Fujiwara M."/>
            <person name="Mori M."/>
            <person name="Tomita M."/>
            <person name="Arakawa K."/>
        </authorList>
    </citation>
    <scope>NUCLEOTIDE SEQUENCE [LARGE SCALE GENOMIC DNA]</scope>
</reference>
<dbReference type="EMBL" id="BGPR01145698">
    <property type="protein sequence ID" value="GBN76277.1"/>
    <property type="molecule type" value="Genomic_DNA"/>
</dbReference>
<dbReference type="EMBL" id="BGPR01145707">
    <property type="protein sequence ID" value="GBN76289.1"/>
    <property type="molecule type" value="Genomic_DNA"/>
</dbReference>
<evidence type="ECO:0000313" key="1">
    <source>
        <dbReference type="EMBL" id="GBN76277.1"/>
    </source>
</evidence>
<name>A0A4Y2RM06_ARAVE</name>